<dbReference type="PANTHER" id="PTHR23389">
    <property type="entry name" value="CHROMOSOME TRANSMISSION FIDELITY FACTOR 18"/>
    <property type="match status" value="1"/>
</dbReference>
<feature type="compositionally biased region" description="Basic residues" evidence="2">
    <location>
        <begin position="1"/>
        <end position="13"/>
    </location>
</feature>
<evidence type="ECO:0000313" key="4">
    <source>
        <dbReference type="EMBL" id="QHT25294.1"/>
    </source>
</evidence>
<protein>
    <recommendedName>
        <fullName evidence="3">AAA+ ATPase domain-containing protein</fullName>
    </recommendedName>
</protein>
<dbReference type="PANTHER" id="PTHR23389:SF6">
    <property type="entry name" value="REPLICATION FACTOR C SUBUNIT 1"/>
    <property type="match status" value="1"/>
</dbReference>
<dbReference type="Gene3D" id="1.10.8.60">
    <property type="match status" value="1"/>
</dbReference>
<keyword evidence="1" id="KW-0235">DNA replication</keyword>
<dbReference type="GO" id="GO:0005524">
    <property type="term" value="F:ATP binding"/>
    <property type="evidence" value="ECO:0007669"/>
    <property type="project" value="InterPro"/>
</dbReference>
<dbReference type="GO" id="GO:0006260">
    <property type="term" value="P:DNA replication"/>
    <property type="evidence" value="ECO:0007669"/>
    <property type="project" value="UniProtKB-KW"/>
</dbReference>
<dbReference type="CDD" id="cd00009">
    <property type="entry name" value="AAA"/>
    <property type="match status" value="1"/>
</dbReference>
<evidence type="ECO:0000259" key="3">
    <source>
        <dbReference type="SMART" id="SM00382"/>
    </source>
</evidence>
<dbReference type="AlphaFoldDB" id="A0A6C0E872"/>
<feature type="domain" description="AAA+ ATPase" evidence="3">
    <location>
        <begin position="114"/>
        <end position="244"/>
    </location>
</feature>
<evidence type="ECO:0000256" key="1">
    <source>
        <dbReference type="ARBA" id="ARBA00022705"/>
    </source>
</evidence>
<dbReference type="InterPro" id="IPR003593">
    <property type="entry name" value="AAA+_ATPase"/>
</dbReference>
<sequence>MPKKSNPSRKPKTSKTSTVANAVSSSSNSTNNNEKGEFSISIEDQIKYNKEYQESLSNLIIDPDDRPDNEVIRESSLWVDVYSPKTLDEYISDNSDVKAALDWFESFQKKKADASRYLLITGRPGIGKTTLAHLIFKKYGYDYQEYNASEVRSGSELKENLAVFGRASIISFLEGCGNTKKGLIMDEIDGIDSQGKESDGLSTFLDITQASTHYPIICIANDESSTKVSRIRTKSFEIKMKEPSKISLMTFLQKIVKGEKIQIDKKILTMIIEDSSHDFRQVANKLYTLNLGISKNEKITMDIYQNIREFCKNDKTFDLVESIDTIMNPETSLNEMIRVYESDVNGISATIFSSYLLNLDTLKVNSKEKFKALGELSKGVLEGEIYCNYYWKHKHNTLNAYQGVSQVGTAQHIFSELAQKDNTKLKWKNTSKRIFYLNPHMMNRLLKVGLSLGIYTQSYISQSLEVVWNLLKSSKFIEKDTVYKKMLETLFDTGITPDDFDNFFKGFYLAGQAIQDNEKIFKKIKPNIDKHFMHYLEDRSKEFQGNPQLNRD</sequence>
<dbReference type="SMART" id="SM00382">
    <property type="entry name" value="AAA"/>
    <property type="match status" value="1"/>
</dbReference>
<dbReference type="Pfam" id="PF00004">
    <property type="entry name" value="AAA"/>
    <property type="match status" value="1"/>
</dbReference>
<dbReference type="InterPro" id="IPR003959">
    <property type="entry name" value="ATPase_AAA_core"/>
</dbReference>
<feature type="compositionally biased region" description="Low complexity" evidence="2">
    <location>
        <begin position="14"/>
        <end position="33"/>
    </location>
</feature>
<accession>A0A6C0E872</accession>
<dbReference type="SUPFAM" id="SSF52540">
    <property type="entry name" value="P-loop containing nucleoside triphosphate hydrolases"/>
    <property type="match status" value="1"/>
</dbReference>
<feature type="region of interest" description="Disordered" evidence="2">
    <location>
        <begin position="1"/>
        <end position="38"/>
    </location>
</feature>
<organism evidence="4">
    <name type="scientific">viral metagenome</name>
    <dbReference type="NCBI Taxonomy" id="1070528"/>
    <lineage>
        <taxon>unclassified sequences</taxon>
        <taxon>metagenomes</taxon>
        <taxon>organismal metagenomes</taxon>
    </lineage>
</organism>
<dbReference type="GO" id="GO:0016887">
    <property type="term" value="F:ATP hydrolysis activity"/>
    <property type="evidence" value="ECO:0007669"/>
    <property type="project" value="InterPro"/>
</dbReference>
<reference evidence="4" key="1">
    <citation type="journal article" date="2020" name="Nature">
        <title>Giant virus diversity and host interactions through global metagenomics.</title>
        <authorList>
            <person name="Schulz F."/>
            <person name="Roux S."/>
            <person name="Paez-Espino D."/>
            <person name="Jungbluth S."/>
            <person name="Walsh D.A."/>
            <person name="Denef V.J."/>
            <person name="McMahon K.D."/>
            <person name="Konstantinidis K.T."/>
            <person name="Eloe-Fadrosh E.A."/>
            <person name="Kyrpides N.C."/>
            <person name="Woyke T."/>
        </authorList>
    </citation>
    <scope>NUCLEOTIDE SEQUENCE</scope>
    <source>
        <strain evidence="4">GVMAG-M-3300023179-150</strain>
    </source>
</reference>
<name>A0A6C0E872_9ZZZZ</name>
<evidence type="ECO:0000256" key="2">
    <source>
        <dbReference type="SAM" id="MobiDB-lite"/>
    </source>
</evidence>
<proteinExistence type="predicted"/>
<dbReference type="EMBL" id="MN739763">
    <property type="protein sequence ID" value="QHT25294.1"/>
    <property type="molecule type" value="Genomic_DNA"/>
</dbReference>
<dbReference type="InterPro" id="IPR027417">
    <property type="entry name" value="P-loop_NTPase"/>
</dbReference>
<dbReference type="Gene3D" id="3.40.50.300">
    <property type="entry name" value="P-loop containing nucleotide triphosphate hydrolases"/>
    <property type="match status" value="1"/>
</dbReference>